<dbReference type="InterPro" id="IPR036259">
    <property type="entry name" value="MFS_trans_sf"/>
</dbReference>
<keyword evidence="5 6" id="KW-0472">Membrane</keyword>
<feature type="transmembrane region" description="Helical" evidence="6">
    <location>
        <begin position="339"/>
        <end position="358"/>
    </location>
</feature>
<feature type="transmembrane region" description="Helical" evidence="6">
    <location>
        <begin position="102"/>
        <end position="129"/>
    </location>
</feature>
<name>A0ABZ0RBE5_9ACTO</name>
<dbReference type="RefSeq" id="WP_274755814.1">
    <property type="nucleotide sequence ID" value="NZ_CP138854.1"/>
</dbReference>
<feature type="transmembrane region" description="Helical" evidence="6">
    <location>
        <begin position="149"/>
        <end position="173"/>
    </location>
</feature>
<comment type="subcellular location">
    <subcellularLocation>
        <location evidence="1">Cell membrane</location>
        <topology evidence="1">Multi-pass membrane protein</topology>
    </subcellularLocation>
</comment>
<feature type="transmembrane region" description="Helical" evidence="6">
    <location>
        <begin position="59"/>
        <end position="81"/>
    </location>
</feature>
<evidence type="ECO:0000256" key="1">
    <source>
        <dbReference type="ARBA" id="ARBA00004651"/>
    </source>
</evidence>
<evidence type="ECO:0000256" key="5">
    <source>
        <dbReference type="ARBA" id="ARBA00023136"/>
    </source>
</evidence>
<dbReference type="InterPro" id="IPR011701">
    <property type="entry name" value="MFS"/>
</dbReference>
<feature type="domain" description="Major facilitator superfamily (MFS) profile" evidence="7">
    <location>
        <begin position="247"/>
        <end position="437"/>
    </location>
</feature>
<reference evidence="8 9" key="1">
    <citation type="submission" date="2023-10" db="EMBL/GenBank/DDBJ databases">
        <authorList>
            <person name="Choi B."/>
        </authorList>
    </citation>
    <scope>NUCLEOTIDE SEQUENCE [LARGE SCALE GENOMIC DNA]</scope>
    <source>
        <strain evidence="8 9">UMB5448B</strain>
    </source>
</reference>
<feature type="transmembrane region" description="Helical" evidence="6">
    <location>
        <begin position="185"/>
        <end position="206"/>
    </location>
</feature>
<evidence type="ECO:0000256" key="3">
    <source>
        <dbReference type="ARBA" id="ARBA00022692"/>
    </source>
</evidence>
<feature type="transmembrane region" description="Helical" evidence="6">
    <location>
        <begin position="282"/>
        <end position="303"/>
    </location>
</feature>
<keyword evidence="3 6" id="KW-0812">Transmembrane</keyword>
<feature type="transmembrane region" description="Helical" evidence="6">
    <location>
        <begin position="251"/>
        <end position="270"/>
    </location>
</feature>
<keyword evidence="2" id="KW-1003">Cell membrane</keyword>
<feature type="transmembrane region" description="Helical" evidence="6">
    <location>
        <begin position="378"/>
        <end position="400"/>
    </location>
</feature>
<keyword evidence="4 6" id="KW-1133">Transmembrane helix</keyword>
<dbReference type="Pfam" id="PF07690">
    <property type="entry name" value="MFS_1"/>
    <property type="match status" value="1"/>
</dbReference>
<evidence type="ECO:0000313" key="8">
    <source>
        <dbReference type="EMBL" id="WPJ88819.1"/>
    </source>
</evidence>
<accession>A0ABZ0RBE5</accession>
<dbReference type="PROSITE" id="PS50850">
    <property type="entry name" value="MFS"/>
    <property type="match status" value="1"/>
</dbReference>
<evidence type="ECO:0000256" key="6">
    <source>
        <dbReference type="SAM" id="Phobius"/>
    </source>
</evidence>
<protein>
    <submittedName>
        <fullName evidence="8">MFS transporter</fullName>
    </submittedName>
</protein>
<evidence type="ECO:0000256" key="4">
    <source>
        <dbReference type="ARBA" id="ARBA00022989"/>
    </source>
</evidence>
<gene>
    <name evidence="8" type="ORF">R0V15_08140</name>
</gene>
<dbReference type="EMBL" id="CP138854">
    <property type="protein sequence ID" value="WPJ88819.1"/>
    <property type="molecule type" value="Genomic_DNA"/>
</dbReference>
<keyword evidence="9" id="KW-1185">Reference proteome</keyword>
<dbReference type="InterPro" id="IPR020846">
    <property type="entry name" value="MFS_dom"/>
</dbReference>
<dbReference type="SUPFAM" id="SSF103473">
    <property type="entry name" value="MFS general substrate transporter"/>
    <property type="match status" value="1"/>
</dbReference>
<organism evidence="8 9">
    <name type="scientific">Schaalia turicensis</name>
    <dbReference type="NCBI Taxonomy" id="131111"/>
    <lineage>
        <taxon>Bacteria</taxon>
        <taxon>Bacillati</taxon>
        <taxon>Actinomycetota</taxon>
        <taxon>Actinomycetes</taxon>
        <taxon>Actinomycetales</taxon>
        <taxon>Actinomycetaceae</taxon>
        <taxon>Schaalia</taxon>
    </lineage>
</organism>
<dbReference type="Proteomes" id="UP001323411">
    <property type="component" value="Chromosome"/>
</dbReference>
<feature type="transmembrane region" description="Helical" evidence="6">
    <location>
        <begin position="406"/>
        <end position="424"/>
    </location>
</feature>
<evidence type="ECO:0000259" key="7">
    <source>
        <dbReference type="PROSITE" id="PS50850"/>
    </source>
</evidence>
<evidence type="ECO:0000313" key="9">
    <source>
        <dbReference type="Proteomes" id="UP001323411"/>
    </source>
</evidence>
<dbReference type="PANTHER" id="PTHR23513">
    <property type="entry name" value="INTEGRAL MEMBRANE EFFLUX PROTEIN-RELATED"/>
    <property type="match status" value="1"/>
</dbReference>
<sequence length="437" mass="46207">MVGRPVKLVGDLRSLARSRGFLKLLSVRLVTQCGDGMFQIGLASLFFFNPAANADVHGVALSLVVLLLPFSLVGPFTGPFIDRWRRRQILVYGNQIRAGLTVALVVTTLANIAWLTYVLALVTLGLNRILLACMSAGLPNVVESRERLLVANSLVPTLGGASTALGAILAFFLRLALPGEEMQKVGALVCALALYLGGSGVASLLGRDELGPHTRPRGSFGTALAQAARDLVAALRYLIARRTPAAALTTMSLHRFVYGMQFIAIVLAGRNLYADPANADAGIAYFGMLLGMMVLGHGVSIILTPLAHERMSPSWWVVCALVGGTAGQAIIAATTDLGWVMAGLFIFGIGVQGAKIAVDTIVQSDTADTFRGRAFSIYDVLFNISECIAAGVAILVLPSIGWSREVQLALIVMVWCVAGAYALFVRSSGGRPTPVTL</sequence>
<dbReference type="PANTHER" id="PTHR23513:SF17">
    <property type="entry name" value="MEMBRANE PROTEIN"/>
    <property type="match status" value="1"/>
</dbReference>
<proteinExistence type="predicted"/>
<evidence type="ECO:0000256" key="2">
    <source>
        <dbReference type="ARBA" id="ARBA00022475"/>
    </source>
</evidence>
<dbReference type="Gene3D" id="1.20.1250.20">
    <property type="entry name" value="MFS general substrate transporter like domains"/>
    <property type="match status" value="1"/>
</dbReference>